<sequence length="191" mass="21900">MQPIMTLSIEDRAEQQPFTVAESGWLHGIWYCSTAWQKAKLHGQFPGNLWKRFRSLFPDVDDSKLLHLCSGTVQTPEVRMDISREFTPSVQANVEMLPFSEGQFDLVFIDPPYSKEDAAKYGVSMLNRKRTMAEARRVLAVGGNLAWLDVRYPSYRRKDWAIWGLIGVVTGFMRVVRVLSIFERLADVPTD</sequence>
<protein>
    <recommendedName>
        <fullName evidence="3">Methyltransferase type 11 domain-containing protein</fullName>
    </recommendedName>
</protein>
<reference evidence="2" key="1">
    <citation type="journal article" date="2015" name="Nature">
        <title>Complex archaea that bridge the gap between prokaryotes and eukaryotes.</title>
        <authorList>
            <person name="Spang A."/>
            <person name="Saw J.H."/>
            <person name="Jorgensen S.L."/>
            <person name="Zaremba-Niedzwiedzka K."/>
            <person name="Martijn J."/>
            <person name="Lind A.E."/>
            <person name="van Eijk R."/>
            <person name="Schleper C."/>
            <person name="Guy L."/>
            <person name="Ettema T.J."/>
        </authorList>
    </citation>
    <scope>NUCLEOTIDE SEQUENCE</scope>
</reference>
<comment type="caution">
    <text evidence="2">The sequence shown here is derived from an EMBL/GenBank/DDBJ whole genome shotgun (WGS) entry which is preliminary data.</text>
</comment>
<proteinExistence type="predicted"/>
<dbReference type="PROSITE" id="PS00092">
    <property type="entry name" value="N6_MTASE"/>
    <property type="match status" value="1"/>
</dbReference>
<accession>A0A0F9SPY6</accession>
<gene>
    <name evidence="2" type="ORF">LCGC14_0491200</name>
</gene>
<dbReference type="InterPro" id="IPR002052">
    <property type="entry name" value="DNA_methylase_N6_adenine_CS"/>
</dbReference>
<dbReference type="Gene3D" id="3.40.50.150">
    <property type="entry name" value="Vaccinia Virus protein VP39"/>
    <property type="match status" value="1"/>
</dbReference>
<evidence type="ECO:0000256" key="1">
    <source>
        <dbReference type="SAM" id="Phobius"/>
    </source>
</evidence>
<dbReference type="SUPFAM" id="SSF53335">
    <property type="entry name" value="S-adenosyl-L-methionine-dependent methyltransferases"/>
    <property type="match status" value="1"/>
</dbReference>
<dbReference type="EMBL" id="LAZR01000553">
    <property type="protein sequence ID" value="KKN64507.1"/>
    <property type="molecule type" value="Genomic_DNA"/>
</dbReference>
<keyword evidence="1" id="KW-0812">Transmembrane</keyword>
<name>A0A0F9SPY6_9ZZZZ</name>
<organism evidence="2">
    <name type="scientific">marine sediment metagenome</name>
    <dbReference type="NCBI Taxonomy" id="412755"/>
    <lineage>
        <taxon>unclassified sequences</taxon>
        <taxon>metagenomes</taxon>
        <taxon>ecological metagenomes</taxon>
    </lineage>
</organism>
<dbReference type="GO" id="GO:0008168">
    <property type="term" value="F:methyltransferase activity"/>
    <property type="evidence" value="ECO:0007669"/>
    <property type="project" value="InterPro"/>
</dbReference>
<keyword evidence="1" id="KW-1133">Transmembrane helix</keyword>
<dbReference type="InterPro" id="IPR029063">
    <property type="entry name" value="SAM-dependent_MTases_sf"/>
</dbReference>
<dbReference type="AlphaFoldDB" id="A0A0F9SPY6"/>
<dbReference type="Pfam" id="PF03602">
    <property type="entry name" value="Cons_hypoth95"/>
    <property type="match status" value="1"/>
</dbReference>
<evidence type="ECO:0000313" key="2">
    <source>
        <dbReference type="EMBL" id="KKN64507.1"/>
    </source>
</evidence>
<dbReference type="GO" id="GO:0003676">
    <property type="term" value="F:nucleic acid binding"/>
    <property type="evidence" value="ECO:0007669"/>
    <property type="project" value="InterPro"/>
</dbReference>
<feature type="transmembrane region" description="Helical" evidence="1">
    <location>
        <begin position="160"/>
        <end position="182"/>
    </location>
</feature>
<evidence type="ECO:0008006" key="3">
    <source>
        <dbReference type="Google" id="ProtNLM"/>
    </source>
</evidence>
<keyword evidence="1" id="KW-0472">Membrane</keyword>
<dbReference type="GO" id="GO:0032259">
    <property type="term" value="P:methylation"/>
    <property type="evidence" value="ECO:0007669"/>
    <property type="project" value="InterPro"/>
</dbReference>